<dbReference type="GO" id="GO:0043590">
    <property type="term" value="C:bacterial nucleoid"/>
    <property type="evidence" value="ECO:0007669"/>
    <property type="project" value="TreeGrafter"/>
</dbReference>
<dbReference type="SUPFAM" id="SSF52540">
    <property type="entry name" value="P-loop containing nucleoside triphosphate hydrolases"/>
    <property type="match status" value="2"/>
</dbReference>
<dbReference type="OrthoDB" id="9806954at2"/>
<dbReference type="EMBL" id="MWWX01000005">
    <property type="protein sequence ID" value="OZG62379.1"/>
    <property type="molecule type" value="Genomic_DNA"/>
</dbReference>
<dbReference type="GO" id="GO:0005524">
    <property type="term" value="F:ATP binding"/>
    <property type="evidence" value="ECO:0007669"/>
    <property type="project" value="UniProtKB-KW"/>
</dbReference>
<name>A0A261FT95_9BIFI</name>
<evidence type="ECO:0000313" key="11">
    <source>
        <dbReference type="Proteomes" id="UP000216352"/>
    </source>
</evidence>
<evidence type="ECO:0000256" key="8">
    <source>
        <dbReference type="SAM" id="MobiDB-lite"/>
    </source>
</evidence>
<dbReference type="PANTHER" id="PTHR11059:SF0">
    <property type="entry name" value="DNA REPAIR PROTEIN RECN"/>
    <property type="match status" value="1"/>
</dbReference>
<evidence type="ECO:0000259" key="9">
    <source>
        <dbReference type="Pfam" id="PF13476"/>
    </source>
</evidence>
<evidence type="ECO:0000313" key="10">
    <source>
        <dbReference type="EMBL" id="OZG62379.1"/>
    </source>
</evidence>
<feature type="region of interest" description="Disordered" evidence="8">
    <location>
        <begin position="579"/>
        <end position="605"/>
    </location>
</feature>
<dbReference type="Proteomes" id="UP000216352">
    <property type="component" value="Unassembled WGS sequence"/>
</dbReference>
<gene>
    <name evidence="10" type="ORF">BLEM_0925</name>
</gene>
<dbReference type="InterPro" id="IPR004604">
    <property type="entry name" value="DNA_recomb/repair_RecN"/>
</dbReference>
<keyword evidence="3" id="KW-0547">Nucleotide-binding</keyword>
<accession>A0A261FT95</accession>
<organism evidence="10 11">
    <name type="scientific">Bifidobacterium lemurum</name>
    <dbReference type="NCBI Taxonomy" id="1603886"/>
    <lineage>
        <taxon>Bacteria</taxon>
        <taxon>Bacillati</taxon>
        <taxon>Actinomycetota</taxon>
        <taxon>Actinomycetes</taxon>
        <taxon>Bifidobacteriales</taxon>
        <taxon>Bifidobacteriaceae</taxon>
        <taxon>Bifidobacterium</taxon>
    </lineage>
</organism>
<dbReference type="PANTHER" id="PTHR11059">
    <property type="entry name" value="DNA REPAIR PROTEIN RECN"/>
    <property type="match status" value="1"/>
</dbReference>
<dbReference type="Pfam" id="PF13476">
    <property type="entry name" value="AAA_23"/>
    <property type="match status" value="1"/>
</dbReference>
<dbReference type="InterPro" id="IPR038729">
    <property type="entry name" value="Rad50/SbcC_AAA"/>
</dbReference>
<dbReference type="GO" id="GO:0006310">
    <property type="term" value="P:DNA recombination"/>
    <property type="evidence" value="ECO:0007669"/>
    <property type="project" value="InterPro"/>
</dbReference>
<dbReference type="InterPro" id="IPR027417">
    <property type="entry name" value="P-loop_NTPase"/>
</dbReference>
<dbReference type="AlphaFoldDB" id="A0A261FT95"/>
<keyword evidence="5" id="KW-0067">ATP-binding</keyword>
<dbReference type="STRING" id="1603886.GCA_001895165_00332"/>
<evidence type="ECO:0000256" key="3">
    <source>
        <dbReference type="ARBA" id="ARBA00022741"/>
    </source>
</evidence>
<comment type="similarity">
    <text evidence="1">Belongs to the RecN family.</text>
</comment>
<evidence type="ECO:0000256" key="2">
    <source>
        <dbReference type="ARBA" id="ARBA00021315"/>
    </source>
</evidence>
<reference evidence="10 11" key="1">
    <citation type="journal article" date="2017" name="BMC Genomics">
        <title>Comparative genomic and phylogenomic analyses of the Bifidobacteriaceae family.</title>
        <authorList>
            <person name="Lugli G.A."/>
            <person name="Milani C."/>
            <person name="Turroni F."/>
            <person name="Duranti S."/>
            <person name="Mancabelli L."/>
            <person name="Mangifesta M."/>
            <person name="Ferrario C."/>
            <person name="Modesto M."/>
            <person name="Mattarelli P."/>
            <person name="Jiri K."/>
            <person name="van Sinderen D."/>
            <person name="Ventura M."/>
        </authorList>
    </citation>
    <scope>NUCLEOTIDE SEQUENCE [LARGE SCALE GENOMIC DNA]</scope>
    <source>
        <strain evidence="10 11">DSM 28807</strain>
    </source>
</reference>
<sequence>MLDELDIRNLGPIREATIAPAQGMTAITGETGAGKSMLLSAIRLISGDAAEAGRVAAGASEAWAQGVFTVSDGAPAAGIAREAGVEPEDGELFLTRTLPASGRSRAVLSGRSVPRSVLSALAGELVTIHGQADQLRIASAAKQREFLDRYAGDEHELGEYLSAWDALRRMDERLLALTSQEASARQQADYLRESIERINRVDPRPGEDVELRARRERIENAAEIASGVGRALSVLDSSQMGVDADGMSAIDLINQAVQSLRSIRVDGVFAEQADRLDAIVNDLSDVVFTLARELDVEGDVEDLDVLNARIHELGELTRRWGPELSDVIAWRDKAVFDVEDLDASPEKIAELEAERGRLYAAALDAAAALSEARAAAAAELAERVTSELDALAMPGARLDITVTPRGLTSDGAGADGPRDAAARARGASLDGRRGKSPADLDAGLLDAHGWDDIAFLFTPFPGSPQLPMGKSASGGELSRLMLALELSAADKRAAGRNGGRNDGTAGDVGGAGVSGDMTFIFDEVDAGVGGKAAVELGRRLARLARSAQVIVVTHLPQVASWADAQFVVSKGIAPLAGVSRGTESGGRSAVVGREPGAGGGSSDAVVSTTVGEVCDEARVREIARMLSGSESDASLDHARELLAQSTLA</sequence>
<feature type="domain" description="Rad50/SbcC-type AAA" evidence="9">
    <location>
        <begin position="5"/>
        <end position="48"/>
    </location>
</feature>
<dbReference type="RefSeq" id="WP_072723901.1">
    <property type="nucleotide sequence ID" value="NZ_BDIS01000003.1"/>
</dbReference>
<evidence type="ECO:0000256" key="1">
    <source>
        <dbReference type="ARBA" id="ARBA00009441"/>
    </source>
</evidence>
<keyword evidence="6" id="KW-0234">DNA repair</keyword>
<dbReference type="CDD" id="cd03241">
    <property type="entry name" value="ABC_RecN"/>
    <property type="match status" value="1"/>
</dbReference>
<dbReference type="GO" id="GO:0016887">
    <property type="term" value="F:ATP hydrolysis activity"/>
    <property type="evidence" value="ECO:0007669"/>
    <property type="project" value="InterPro"/>
</dbReference>
<evidence type="ECO:0000256" key="4">
    <source>
        <dbReference type="ARBA" id="ARBA00022763"/>
    </source>
</evidence>
<evidence type="ECO:0000256" key="6">
    <source>
        <dbReference type="ARBA" id="ARBA00023204"/>
    </source>
</evidence>
<evidence type="ECO:0000256" key="7">
    <source>
        <dbReference type="ARBA" id="ARBA00033408"/>
    </source>
</evidence>
<proteinExistence type="inferred from homology"/>
<protein>
    <recommendedName>
        <fullName evidence="2">DNA repair protein RecN</fullName>
    </recommendedName>
    <alternativeName>
        <fullName evidence="7">Recombination protein N</fullName>
    </alternativeName>
</protein>
<dbReference type="Gene3D" id="3.40.50.300">
    <property type="entry name" value="P-loop containing nucleotide triphosphate hydrolases"/>
    <property type="match status" value="2"/>
</dbReference>
<dbReference type="GO" id="GO:0009432">
    <property type="term" value="P:SOS response"/>
    <property type="evidence" value="ECO:0007669"/>
    <property type="project" value="TreeGrafter"/>
</dbReference>
<evidence type="ECO:0000256" key="5">
    <source>
        <dbReference type="ARBA" id="ARBA00022840"/>
    </source>
</evidence>
<dbReference type="GO" id="GO:0006302">
    <property type="term" value="P:double-strand break repair"/>
    <property type="evidence" value="ECO:0007669"/>
    <property type="project" value="InterPro"/>
</dbReference>
<feature type="region of interest" description="Disordered" evidence="8">
    <location>
        <begin position="404"/>
        <end position="435"/>
    </location>
</feature>
<keyword evidence="11" id="KW-1185">Reference proteome</keyword>
<comment type="caution">
    <text evidence="10">The sequence shown here is derived from an EMBL/GenBank/DDBJ whole genome shotgun (WGS) entry which is preliminary data.</text>
</comment>
<keyword evidence="4" id="KW-0227">DNA damage</keyword>